<dbReference type="EMBL" id="CDMZ01003085">
    <property type="protein sequence ID" value="CEM45047.1"/>
    <property type="molecule type" value="Genomic_DNA"/>
</dbReference>
<reference evidence="2" key="1">
    <citation type="submission" date="2014-11" db="EMBL/GenBank/DDBJ databases">
        <authorList>
            <person name="Otto D Thomas"/>
            <person name="Naeem Raeece"/>
        </authorList>
    </citation>
    <scope>NUCLEOTIDE SEQUENCE</scope>
</reference>
<name>A0A0G4HLR9_9ALVE</name>
<feature type="compositionally biased region" description="Acidic residues" evidence="1">
    <location>
        <begin position="386"/>
        <end position="400"/>
    </location>
</feature>
<evidence type="ECO:0000256" key="1">
    <source>
        <dbReference type="SAM" id="MobiDB-lite"/>
    </source>
</evidence>
<sequence length="633" mass="67948">MASKLQDHMREIRTLLTFAPEGPGVLDSLRIGAFVHQALVNRRTGALCLFLPSLLDFVSENAEEARVLFRPQERDPEGSADIQGIPHETHAGLIGAESKILPNFSDFAALSASYGGSVRPTEDVDMDPGSAHQTPYSGEEGHAGALPGPRSSLSALVLAALCCVGTLEDKEGFGGEREEEKELFRESRLTAMIACMRLVGSLGECVRPVAMDKSFESLVRAVLSLPPLVALLSIDPERTLKSPLLKGGQGLGPHTHLWEARRAALGCVTPLLSAFPVLTRQLLEPDDQNVALQVFGYLSPDFARFCAAAPEWLWGMGSESEGRETDTDTAIASLQLGAVRLLESGLHSGNCDEGLLVLSQRSRVLQQVWHRILERRGKSFAPIDSVEAEDREGGGEEGDIVESRPEHKASQELALMGTLGDEGPSPVLHRLVSLGVSSLRRLQERMAAPDSGCVADERTTALCGLAVATVRCLQLCVAIKEQAEARSLEGRQGQGRVKRVKREREEERGPASAPGAPAEGGMEGFAFPGNGKCGVKTEAEKENEPGPASASARSAEVVGNLSHCRTVDFFGTHRALAILLCEEWRESLKPRGSLSGLAEAGFGHAVSSNVLPVLSDILRFCMLDGCHLSRENE</sequence>
<dbReference type="VEuPathDB" id="CryptoDB:Cvel_7383"/>
<proteinExistence type="predicted"/>
<organism evidence="2">
    <name type="scientific">Chromera velia CCMP2878</name>
    <dbReference type="NCBI Taxonomy" id="1169474"/>
    <lineage>
        <taxon>Eukaryota</taxon>
        <taxon>Sar</taxon>
        <taxon>Alveolata</taxon>
        <taxon>Colpodellida</taxon>
        <taxon>Chromeraceae</taxon>
        <taxon>Chromera</taxon>
    </lineage>
</organism>
<accession>A0A0G4HLR9</accession>
<feature type="region of interest" description="Disordered" evidence="1">
    <location>
        <begin position="384"/>
        <end position="406"/>
    </location>
</feature>
<dbReference type="AlphaFoldDB" id="A0A0G4HLR9"/>
<feature type="region of interest" description="Disordered" evidence="1">
    <location>
        <begin position="119"/>
        <end position="147"/>
    </location>
</feature>
<protein>
    <submittedName>
        <fullName evidence="2">Uncharacterized protein</fullName>
    </submittedName>
</protein>
<feature type="compositionally biased region" description="Low complexity" evidence="1">
    <location>
        <begin position="510"/>
        <end position="522"/>
    </location>
</feature>
<feature type="region of interest" description="Disordered" evidence="1">
    <location>
        <begin position="487"/>
        <end position="522"/>
    </location>
</feature>
<gene>
    <name evidence="2" type="ORF">Cvel_7383</name>
</gene>
<evidence type="ECO:0000313" key="2">
    <source>
        <dbReference type="EMBL" id="CEM45047.1"/>
    </source>
</evidence>